<evidence type="ECO:0000313" key="4">
    <source>
        <dbReference type="Proteomes" id="UP000321525"/>
    </source>
</evidence>
<accession>A0A5C6Q9W9</accession>
<gene>
    <name evidence="2" type="ORF">ESZ26_10200</name>
    <name evidence="3" type="ORF">ESZ27_12290</name>
</gene>
<evidence type="ECO:0000313" key="3">
    <source>
        <dbReference type="EMBL" id="TWX65452.1"/>
    </source>
</evidence>
<feature type="chain" id="PRO_5022682727" description="MipA/OmpV family protein" evidence="1">
    <location>
        <begin position="24"/>
        <end position="220"/>
    </location>
</feature>
<dbReference type="EMBL" id="VOLR01000012">
    <property type="protein sequence ID" value="TWX59328.1"/>
    <property type="molecule type" value="Genomic_DNA"/>
</dbReference>
<keyword evidence="4" id="KW-1185">Reference proteome</keyword>
<dbReference type="AlphaFoldDB" id="A0A5C6Q9W9"/>
<dbReference type="EMBL" id="VOLQ01000023">
    <property type="protein sequence ID" value="TWX65452.1"/>
    <property type="molecule type" value="Genomic_DNA"/>
</dbReference>
<feature type="signal peptide" evidence="1">
    <location>
        <begin position="1"/>
        <end position="23"/>
    </location>
</feature>
<reference evidence="3 5" key="1">
    <citation type="submission" date="2019-07" db="EMBL/GenBank/DDBJ databases">
        <title>Genomes of sea-ice associated Colwellia species.</title>
        <authorList>
            <person name="Bowman J.P."/>
        </authorList>
    </citation>
    <scope>NUCLEOTIDE SEQUENCE [LARGE SCALE GENOMIC DNA]</scope>
    <source>
        <strain evidence="2 4">ACAM 607</strain>
        <strain evidence="3 5">IC036</strain>
    </source>
</reference>
<dbReference type="Proteomes" id="UP000321525">
    <property type="component" value="Unassembled WGS sequence"/>
</dbReference>
<comment type="caution">
    <text evidence="3">The sequence shown here is derived from an EMBL/GenBank/DDBJ whole genome shotgun (WGS) entry which is preliminary data.</text>
</comment>
<name>A0A5C6Q9W9_9GAMM</name>
<evidence type="ECO:0000256" key="1">
    <source>
        <dbReference type="SAM" id="SignalP"/>
    </source>
</evidence>
<dbReference type="RefSeq" id="WP_146799523.1">
    <property type="nucleotide sequence ID" value="NZ_VOLP01000012.1"/>
</dbReference>
<evidence type="ECO:0000313" key="5">
    <source>
        <dbReference type="Proteomes" id="UP000321917"/>
    </source>
</evidence>
<dbReference type="Proteomes" id="UP000321917">
    <property type="component" value="Unassembled WGS sequence"/>
</dbReference>
<keyword evidence="1" id="KW-0732">Signal</keyword>
<evidence type="ECO:0008006" key="6">
    <source>
        <dbReference type="Google" id="ProtNLM"/>
    </source>
</evidence>
<evidence type="ECO:0000313" key="2">
    <source>
        <dbReference type="EMBL" id="TWX59328.1"/>
    </source>
</evidence>
<organism evidence="3 5">
    <name type="scientific">Colwellia hornerae</name>
    <dbReference type="NCBI Taxonomy" id="89402"/>
    <lineage>
        <taxon>Bacteria</taxon>
        <taxon>Pseudomonadati</taxon>
        <taxon>Pseudomonadota</taxon>
        <taxon>Gammaproteobacteria</taxon>
        <taxon>Alteromonadales</taxon>
        <taxon>Colwelliaceae</taxon>
        <taxon>Colwellia</taxon>
    </lineage>
</organism>
<protein>
    <recommendedName>
        <fullName evidence="6">MipA/OmpV family protein</fullName>
    </recommendedName>
</protein>
<proteinExistence type="predicted"/>
<sequence length="220" mass="24498">MKILIIWMLSLIFTLSVLSNAQAYDEEKVTHNVIEGSLISDWANSAVIFEAFEKGYDLEALGFPLAGKAINPSDVALINKSQTRQIAIVFENKAFSAQSGFSHQTVDHVNQQTFFIQGSYRVLQQEKFALLVTAKVESLSEHSIYQFYSNDFVSSEISSRDINGAKSYARLGILGQYSINNNWFVTGGLTSTAHEDSTNNLPIDNIQKEQVAVFGTTYTF</sequence>
<dbReference type="OrthoDB" id="6399062at2"/>